<dbReference type="InterPro" id="IPR025857">
    <property type="entry name" value="MacB_PCD"/>
</dbReference>
<feature type="domain" description="ABC3 transporter permease C-terminal" evidence="7">
    <location>
        <begin position="279"/>
        <end position="395"/>
    </location>
</feature>
<feature type="transmembrane region" description="Helical" evidence="6">
    <location>
        <begin position="275"/>
        <end position="302"/>
    </location>
</feature>
<dbReference type="InterPro" id="IPR003838">
    <property type="entry name" value="ABC3_permease_C"/>
</dbReference>
<dbReference type="GO" id="GO:0022857">
    <property type="term" value="F:transmembrane transporter activity"/>
    <property type="evidence" value="ECO:0007669"/>
    <property type="project" value="TreeGrafter"/>
</dbReference>
<evidence type="ECO:0000256" key="3">
    <source>
        <dbReference type="ARBA" id="ARBA00022692"/>
    </source>
</evidence>
<keyword evidence="5 6" id="KW-0472">Membrane</keyword>
<dbReference type="Pfam" id="PF12704">
    <property type="entry name" value="MacB_PCD"/>
    <property type="match status" value="1"/>
</dbReference>
<feature type="transmembrane region" description="Helical" evidence="6">
    <location>
        <begin position="751"/>
        <end position="771"/>
    </location>
</feature>
<dbReference type="EMBL" id="JRAI01000067">
    <property type="protein sequence ID" value="KGN84607.1"/>
    <property type="molecule type" value="Genomic_DNA"/>
</dbReference>
<dbReference type="GO" id="GO:0005886">
    <property type="term" value="C:plasma membrane"/>
    <property type="evidence" value="ECO:0007669"/>
    <property type="project" value="UniProtKB-SubCell"/>
</dbReference>
<feature type="transmembrane region" description="Helical" evidence="6">
    <location>
        <begin position="12"/>
        <end position="36"/>
    </location>
</feature>
<feature type="transmembrane region" description="Helical" evidence="6">
    <location>
        <begin position="718"/>
        <end position="736"/>
    </location>
</feature>
<feature type="domain" description="ABC3 transporter permease C-terminal" evidence="7">
    <location>
        <begin position="668"/>
        <end position="780"/>
    </location>
</feature>
<proteinExistence type="predicted"/>
<feature type="transmembrane region" description="Helical" evidence="6">
    <location>
        <begin position="323"/>
        <end position="345"/>
    </location>
</feature>
<gene>
    <name evidence="9" type="ORF">HR08_08565</name>
</gene>
<comment type="caution">
    <text evidence="9">The sequence shown here is derived from an EMBL/GenBank/DDBJ whole genome shotgun (WGS) entry which is preliminary data.</text>
</comment>
<feature type="transmembrane region" description="Helical" evidence="6">
    <location>
        <begin position="365"/>
        <end position="390"/>
    </location>
</feature>
<sequence>MRTYFKFLSRNKLYTFVTVFGFSVSLMFVIILGIYVRNEMSVDRFHSKADRIYMLCSEEGANWSNLAPPYIQSILPDIESYSRVANRDVYVQMPSGERLKTPILLADSTFFSLFDFRLTNGIPSQVLNDRKSAVISQDFARKLFADKDPVGQSVFLYNFPCTITGVMEGIPSNSQFKKVDIVVNYHFLSDLSGENAFRWGNCSFMAYYLLKAGTDLESKARILEETFKKEAFMWLYHQGFHKEVHFVSLPDCYFDSRVVEANLENRANNMTKVKVLTGIVLLILVIAVLNYVNMTVAQAGFRGKESAIRRLLGGSRSGVIRKLLLESLVMTLLTFIAGLLLAFAFEPFFNRVLETTLDLKHQFTPSTVIAIALFVVLLSFLSGILPAWIISRFKPIEVVKGTLRYRIKSTYSKVLIIFQYTIAVALLVCSLFMIRQTHYLIHSDLGFRTRGVLWMSNTADSVPKGMLRAELEKIPGVEKVSYACGNPIRYVNNMSFTKNGVNVSTWEMVVDSVFFDFFEISPIPLTDEPVETFFDREKMRAARIIPEWGNMKMFNAVQPDPETGIFTQGDDDNDEVKYRMVGRIPDLKYKPLNMEQSPLQIRPLYAREQPWVTLVRASDEADKSAVLAAVSDTYKRVTGAEDIEPLWAEDIILDRYKSQTNLSQLISAFALLTVLIMVMGVFAMSLYMIKQKEKEIALRKVNGATVATILAMLNIQSLRRFGIALLIALPVSWWAMDRWLQTFAFHIRLDWWVFVVAALIVLLLSLVSTSLQSWRAACANPVDYLKNE</sequence>
<dbReference type="Proteomes" id="UP000030130">
    <property type="component" value="Unassembled WGS sequence"/>
</dbReference>
<dbReference type="RefSeq" id="WP_039421763.1">
    <property type="nucleotide sequence ID" value="NZ_JRAI01000067.1"/>
</dbReference>
<evidence type="ECO:0000256" key="1">
    <source>
        <dbReference type="ARBA" id="ARBA00004651"/>
    </source>
</evidence>
<keyword evidence="2" id="KW-1003">Cell membrane</keyword>
<evidence type="ECO:0000259" key="7">
    <source>
        <dbReference type="Pfam" id="PF02687"/>
    </source>
</evidence>
<dbReference type="PANTHER" id="PTHR30572">
    <property type="entry name" value="MEMBRANE COMPONENT OF TRANSPORTER-RELATED"/>
    <property type="match status" value="1"/>
</dbReference>
<feature type="transmembrane region" description="Helical" evidence="6">
    <location>
        <begin position="411"/>
        <end position="434"/>
    </location>
</feature>
<dbReference type="OrthoDB" id="973976at2"/>
<accession>A0A0A2F3K2</accession>
<evidence type="ECO:0000256" key="4">
    <source>
        <dbReference type="ARBA" id="ARBA00022989"/>
    </source>
</evidence>
<name>A0A0A2F3K2_9PORP</name>
<feature type="transmembrane region" description="Helical" evidence="6">
    <location>
        <begin position="665"/>
        <end position="689"/>
    </location>
</feature>
<feature type="domain" description="MacB-like periplasmic core" evidence="8">
    <location>
        <begin position="15"/>
        <end position="217"/>
    </location>
</feature>
<dbReference type="PANTHER" id="PTHR30572:SF18">
    <property type="entry name" value="ABC-TYPE MACROLIDE FAMILY EXPORT SYSTEM PERMEASE COMPONENT 2"/>
    <property type="match status" value="1"/>
</dbReference>
<evidence type="ECO:0000256" key="2">
    <source>
        <dbReference type="ARBA" id="ARBA00022475"/>
    </source>
</evidence>
<dbReference type="Pfam" id="PF02687">
    <property type="entry name" value="FtsX"/>
    <property type="match status" value="2"/>
</dbReference>
<keyword evidence="3 6" id="KW-0812">Transmembrane</keyword>
<evidence type="ECO:0000256" key="6">
    <source>
        <dbReference type="SAM" id="Phobius"/>
    </source>
</evidence>
<organism evidence="9 10">
    <name type="scientific">Porphyromonas gulae</name>
    <dbReference type="NCBI Taxonomy" id="111105"/>
    <lineage>
        <taxon>Bacteria</taxon>
        <taxon>Pseudomonadati</taxon>
        <taxon>Bacteroidota</taxon>
        <taxon>Bacteroidia</taxon>
        <taxon>Bacteroidales</taxon>
        <taxon>Porphyromonadaceae</taxon>
        <taxon>Porphyromonas</taxon>
    </lineage>
</organism>
<reference evidence="9 10" key="1">
    <citation type="submission" date="2014-08" db="EMBL/GenBank/DDBJ databases">
        <title>Porphyromonas gulae strain:COT-052_OH1451 Genome sequencing.</title>
        <authorList>
            <person name="Wallis C."/>
            <person name="Deusch O."/>
            <person name="O'Flynn C."/>
            <person name="Davis I."/>
            <person name="Jospin G."/>
            <person name="Darling A.E."/>
            <person name="Coil D.A."/>
            <person name="Alexiev A."/>
            <person name="Horsfall A."/>
            <person name="Kirkwood N."/>
            <person name="Harris S."/>
            <person name="Eisen J.A."/>
        </authorList>
    </citation>
    <scope>NUCLEOTIDE SEQUENCE [LARGE SCALE GENOMIC DNA]</scope>
    <source>
        <strain evidence="10">COT-052 OH1451</strain>
    </source>
</reference>
<dbReference type="eggNOG" id="COG0577">
    <property type="taxonomic scope" value="Bacteria"/>
</dbReference>
<dbReference type="AlphaFoldDB" id="A0A0A2F3K2"/>
<evidence type="ECO:0000313" key="10">
    <source>
        <dbReference type="Proteomes" id="UP000030130"/>
    </source>
</evidence>
<comment type="subcellular location">
    <subcellularLocation>
        <location evidence="1">Cell membrane</location>
        <topology evidence="1">Multi-pass membrane protein</topology>
    </subcellularLocation>
</comment>
<evidence type="ECO:0000313" key="9">
    <source>
        <dbReference type="EMBL" id="KGN84607.1"/>
    </source>
</evidence>
<dbReference type="InterPro" id="IPR050250">
    <property type="entry name" value="Macrolide_Exporter_MacB"/>
</dbReference>
<evidence type="ECO:0000259" key="8">
    <source>
        <dbReference type="Pfam" id="PF12704"/>
    </source>
</evidence>
<evidence type="ECO:0000256" key="5">
    <source>
        <dbReference type="ARBA" id="ARBA00023136"/>
    </source>
</evidence>
<dbReference type="STRING" id="111105.HR09_11090"/>
<protein>
    <submittedName>
        <fullName evidence="9">ABC transporter permease</fullName>
    </submittedName>
</protein>
<keyword evidence="4 6" id="KW-1133">Transmembrane helix</keyword>